<gene>
    <name evidence="6" type="ORF">OHU69_09930</name>
</gene>
<dbReference type="Pfam" id="PF01047">
    <property type="entry name" value="MarR"/>
    <property type="match status" value="1"/>
</dbReference>
<dbReference type="InterPro" id="IPR036390">
    <property type="entry name" value="WH_DNA-bd_sf"/>
</dbReference>
<keyword evidence="1" id="KW-0805">Transcription regulation</keyword>
<dbReference type="GO" id="GO:0006950">
    <property type="term" value="P:response to stress"/>
    <property type="evidence" value="ECO:0007669"/>
    <property type="project" value="TreeGrafter"/>
</dbReference>
<dbReference type="Gene3D" id="1.10.10.10">
    <property type="entry name" value="Winged helix-like DNA-binding domain superfamily/Winged helix DNA-binding domain"/>
    <property type="match status" value="1"/>
</dbReference>
<dbReference type="CDD" id="cd00090">
    <property type="entry name" value="HTH_ARSR"/>
    <property type="match status" value="1"/>
</dbReference>
<evidence type="ECO:0000256" key="4">
    <source>
        <dbReference type="SAM" id="MobiDB-lite"/>
    </source>
</evidence>
<evidence type="ECO:0000256" key="3">
    <source>
        <dbReference type="ARBA" id="ARBA00023163"/>
    </source>
</evidence>
<dbReference type="PROSITE" id="PS01117">
    <property type="entry name" value="HTH_MARR_1"/>
    <property type="match status" value="1"/>
</dbReference>
<feature type="domain" description="HTH marR-type" evidence="5">
    <location>
        <begin position="1"/>
        <end position="123"/>
    </location>
</feature>
<dbReference type="SMART" id="SM00347">
    <property type="entry name" value="HTH_MARR"/>
    <property type="match status" value="1"/>
</dbReference>
<dbReference type="InterPro" id="IPR000835">
    <property type="entry name" value="HTH_MarR-typ"/>
</dbReference>
<keyword evidence="2" id="KW-0238">DNA-binding</keyword>
<dbReference type="EMBL" id="CP108195">
    <property type="protein sequence ID" value="WTS11358.1"/>
    <property type="molecule type" value="Genomic_DNA"/>
</dbReference>
<feature type="region of interest" description="Disordered" evidence="4">
    <location>
        <begin position="128"/>
        <end position="151"/>
    </location>
</feature>
<dbReference type="PROSITE" id="PS50995">
    <property type="entry name" value="HTH_MARR_2"/>
    <property type="match status" value="1"/>
</dbReference>
<evidence type="ECO:0000256" key="2">
    <source>
        <dbReference type="ARBA" id="ARBA00023125"/>
    </source>
</evidence>
<dbReference type="PANTHER" id="PTHR33164:SF57">
    <property type="entry name" value="MARR-FAMILY TRANSCRIPTIONAL REGULATOR"/>
    <property type="match status" value="1"/>
</dbReference>
<organism evidence="6">
    <name type="scientific">Streptomyces sp. NBC_00119</name>
    <dbReference type="NCBI Taxonomy" id="2975659"/>
    <lineage>
        <taxon>Bacteria</taxon>
        <taxon>Bacillati</taxon>
        <taxon>Actinomycetota</taxon>
        <taxon>Actinomycetes</taxon>
        <taxon>Kitasatosporales</taxon>
        <taxon>Streptomycetaceae</taxon>
        <taxon>Streptomyces</taxon>
    </lineage>
</organism>
<dbReference type="InterPro" id="IPR039422">
    <property type="entry name" value="MarR/SlyA-like"/>
</dbReference>
<evidence type="ECO:0000313" key="6">
    <source>
        <dbReference type="EMBL" id="WTS11358.1"/>
    </source>
</evidence>
<evidence type="ECO:0000259" key="5">
    <source>
        <dbReference type="PROSITE" id="PS50995"/>
    </source>
</evidence>
<keyword evidence="3" id="KW-0804">Transcription</keyword>
<evidence type="ECO:0000256" key="1">
    <source>
        <dbReference type="ARBA" id="ARBA00023015"/>
    </source>
</evidence>
<dbReference type="InterPro" id="IPR036388">
    <property type="entry name" value="WH-like_DNA-bd_sf"/>
</dbReference>
<sequence>MRFTRLVAARRHQTKLDQGAGERVLLARLLRDGEQRATDLAAETFLDLSTVSRQVRSMVERGLIERRPDPEDRRGTLLYATESGRAVYEKYRQQRDAQLAELLDPWPPEDRYQLIRLMTRLNDDLVANQTKRHGDGTQPEAGAQQGASKHE</sequence>
<dbReference type="AlphaFoldDB" id="A0AAU1U406"/>
<dbReference type="InterPro" id="IPR011991">
    <property type="entry name" value="ArsR-like_HTH"/>
</dbReference>
<dbReference type="PANTHER" id="PTHR33164">
    <property type="entry name" value="TRANSCRIPTIONAL REGULATOR, MARR FAMILY"/>
    <property type="match status" value="1"/>
</dbReference>
<accession>A0AAU1U406</accession>
<dbReference type="InterPro" id="IPR023187">
    <property type="entry name" value="Tscrpt_reg_MarR-type_CS"/>
</dbReference>
<dbReference type="PRINTS" id="PR00598">
    <property type="entry name" value="HTHMARR"/>
</dbReference>
<dbReference type="SUPFAM" id="SSF46785">
    <property type="entry name" value="Winged helix' DNA-binding domain"/>
    <property type="match status" value="1"/>
</dbReference>
<dbReference type="GO" id="GO:0003700">
    <property type="term" value="F:DNA-binding transcription factor activity"/>
    <property type="evidence" value="ECO:0007669"/>
    <property type="project" value="InterPro"/>
</dbReference>
<reference evidence="6" key="1">
    <citation type="submission" date="2022-10" db="EMBL/GenBank/DDBJ databases">
        <title>The complete genomes of actinobacterial strains from the NBC collection.</title>
        <authorList>
            <person name="Joergensen T.S."/>
            <person name="Alvarez Arevalo M."/>
            <person name="Sterndorff E.B."/>
            <person name="Faurdal D."/>
            <person name="Vuksanovic O."/>
            <person name="Mourched A.-S."/>
            <person name="Charusanti P."/>
            <person name="Shaw S."/>
            <person name="Blin K."/>
            <person name="Weber T."/>
        </authorList>
    </citation>
    <scope>NUCLEOTIDE SEQUENCE</scope>
    <source>
        <strain evidence="6">NBC_00119</strain>
    </source>
</reference>
<protein>
    <submittedName>
        <fullName evidence="6">MarR family winged helix-turn-helix transcriptional regulator</fullName>
    </submittedName>
</protein>
<dbReference type="GO" id="GO:0003677">
    <property type="term" value="F:DNA binding"/>
    <property type="evidence" value="ECO:0007669"/>
    <property type="project" value="UniProtKB-KW"/>
</dbReference>
<proteinExistence type="predicted"/>
<name>A0AAU1U406_9ACTN</name>